<evidence type="ECO:0000313" key="4">
    <source>
        <dbReference type="Proteomes" id="UP001303046"/>
    </source>
</evidence>
<proteinExistence type="predicted"/>
<accession>A0ABR1EN03</accession>
<dbReference type="Pfam" id="PF00090">
    <property type="entry name" value="TSP_1"/>
    <property type="match status" value="7"/>
</dbReference>
<protein>
    <recommendedName>
        <fullName evidence="5">Thrombospondin type 1 domain protein</fullName>
    </recommendedName>
</protein>
<dbReference type="PANTHER" id="PTHR22906">
    <property type="entry name" value="PROPERDIN"/>
    <property type="match status" value="1"/>
</dbReference>
<dbReference type="PANTHER" id="PTHR22906:SF21">
    <property type="entry name" value="SEMA DOMAIN-CONTAINING PROTEIN"/>
    <property type="match status" value="1"/>
</dbReference>
<evidence type="ECO:0000256" key="2">
    <source>
        <dbReference type="ARBA" id="ARBA00023157"/>
    </source>
</evidence>
<gene>
    <name evidence="3" type="primary">Necator_chrX.g24566</name>
    <name evidence="3" type="ORF">RB195_024401</name>
</gene>
<evidence type="ECO:0000256" key="1">
    <source>
        <dbReference type="ARBA" id="ARBA00022737"/>
    </source>
</evidence>
<dbReference type="InterPro" id="IPR036383">
    <property type="entry name" value="TSP1_rpt_sf"/>
</dbReference>
<dbReference type="PROSITE" id="PS50092">
    <property type="entry name" value="TSP1"/>
    <property type="match status" value="7"/>
</dbReference>
<organism evidence="3 4">
    <name type="scientific">Necator americanus</name>
    <name type="common">Human hookworm</name>
    <dbReference type="NCBI Taxonomy" id="51031"/>
    <lineage>
        <taxon>Eukaryota</taxon>
        <taxon>Metazoa</taxon>
        <taxon>Ecdysozoa</taxon>
        <taxon>Nematoda</taxon>
        <taxon>Chromadorea</taxon>
        <taxon>Rhabditida</taxon>
        <taxon>Rhabditina</taxon>
        <taxon>Rhabditomorpha</taxon>
        <taxon>Strongyloidea</taxon>
        <taxon>Ancylostomatidae</taxon>
        <taxon>Bunostominae</taxon>
        <taxon>Necator</taxon>
    </lineage>
</organism>
<evidence type="ECO:0008006" key="5">
    <source>
        <dbReference type="Google" id="ProtNLM"/>
    </source>
</evidence>
<evidence type="ECO:0000313" key="3">
    <source>
        <dbReference type="EMBL" id="KAK6764054.1"/>
    </source>
</evidence>
<dbReference type="PRINTS" id="PR01705">
    <property type="entry name" value="TSP1REPEAT"/>
</dbReference>
<keyword evidence="1" id="KW-0677">Repeat</keyword>
<name>A0ABR1EN03_NECAM</name>
<sequence>MFFAILVLKRRFIYGVERVMSSRLGQSDDVVLNLLGLHDQIFDGRFRCQRTPRQVLSHSMKTFERAIDSSIRDIARLSVVAHGGQIVTVGNSREGAWSEWSECSHSCGTGRRRRTRVCGEQNCPLQSHRADSENCNMQGCPDEESWSSWSAWSLCSVTCGGGGMQSRRRHCLQSFLFQCHGFSTESRSCSAHIECLGRKEDYPSNVPMWSPWSPWSACSCFTMMESRRRFCLLSNPKVQGFCTGCALQQRPCFPMSCAASPGGWSSWSEWSECSKDCQGTGHQIRNRMCSDPLPSNRGSYCVGYSFEQRLCTSSHPCGKRVDGGWSEWGEWTDCAGSCTDAHRSRTRFCSEPRPSQGGKPCSGSDYELQSCENDCGRSVDGSWGKWSSWSNCPTGCGFALQSRARACDSPSPALGGEICRGLAHQTSVCASESCIESVDGEWSAWNEWSRCVGNCGLGSRTRVRACVSPPSSYGGVPCFGKSFEIEECQSDDVFCSRFLHYADILDVQVLQSLQ</sequence>
<reference evidence="3 4" key="1">
    <citation type="submission" date="2023-08" db="EMBL/GenBank/DDBJ databases">
        <title>A Necator americanus chromosomal reference genome.</title>
        <authorList>
            <person name="Ilik V."/>
            <person name="Petrzelkova K.J."/>
            <person name="Pardy F."/>
            <person name="Fuh T."/>
            <person name="Niatou-Singa F.S."/>
            <person name="Gouil Q."/>
            <person name="Baker L."/>
            <person name="Ritchie M.E."/>
            <person name="Jex A.R."/>
            <person name="Gazzola D."/>
            <person name="Li H."/>
            <person name="Toshio Fujiwara R."/>
            <person name="Zhan B."/>
            <person name="Aroian R.V."/>
            <person name="Pafco B."/>
            <person name="Schwarz E.M."/>
        </authorList>
    </citation>
    <scope>NUCLEOTIDE SEQUENCE [LARGE SCALE GENOMIC DNA]</scope>
    <source>
        <strain evidence="3 4">Aroian</strain>
        <tissue evidence="3">Whole animal</tissue>
    </source>
</reference>
<dbReference type="Gene3D" id="2.20.100.10">
    <property type="entry name" value="Thrombospondin type-1 (TSP1) repeat"/>
    <property type="match status" value="7"/>
</dbReference>
<dbReference type="InterPro" id="IPR000884">
    <property type="entry name" value="TSP1_rpt"/>
</dbReference>
<comment type="caution">
    <text evidence="3">The sequence shown here is derived from an EMBL/GenBank/DDBJ whole genome shotgun (WGS) entry which is preliminary data.</text>
</comment>
<dbReference type="InterPro" id="IPR052065">
    <property type="entry name" value="Compl_asym_regulator"/>
</dbReference>
<keyword evidence="4" id="KW-1185">Reference proteome</keyword>
<dbReference type="Proteomes" id="UP001303046">
    <property type="component" value="Unassembled WGS sequence"/>
</dbReference>
<keyword evidence="2" id="KW-1015">Disulfide bond</keyword>
<dbReference type="SMART" id="SM00209">
    <property type="entry name" value="TSP1"/>
    <property type="match status" value="7"/>
</dbReference>
<dbReference type="EMBL" id="JAVFWL010000006">
    <property type="protein sequence ID" value="KAK6764054.1"/>
    <property type="molecule type" value="Genomic_DNA"/>
</dbReference>
<dbReference type="SUPFAM" id="SSF82895">
    <property type="entry name" value="TSP-1 type 1 repeat"/>
    <property type="match status" value="7"/>
</dbReference>